<keyword evidence="6" id="KW-0406">Ion transport</keyword>
<feature type="transmembrane region" description="Helical" evidence="13">
    <location>
        <begin position="475"/>
        <end position="495"/>
    </location>
</feature>
<feature type="transmembrane region" description="Helical" evidence="13">
    <location>
        <begin position="437"/>
        <end position="455"/>
    </location>
</feature>
<dbReference type="SMART" id="SM00079">
    <property type="entry name" value="PBPe"/>
    <property type="match status" value="1"/>
</dbReference>
<evidence type="ECO:0000256" key="11">
    <source>
        <dbReference type="ARBA" id="ARBA00023303"/>
    </source>
</evidence>
<keyword evidence="5 13" id="KW-1133">Transmembrane helix</keyword>
<comment type="subunit">
    <text evidence="2">May form heteromers.</text>
</comment>
<evidence type="ECO:0000313" key="16">
    <source>
        <dbReference type="Proteomes" id="UP001642360"/>
    </source>
</evidence>
<dbReference type="PANTHER" id="PTHR34836">
    <property type="entry name" value="OS06G0188250 PROTEIN"/>
    <property type="match status" value="1"/>
</dbReference>
<evidence type="ECO:0000256" key="12">
    <source>
        <dbReference type="ARBA" id="ARBA00049638"/>
    </source>
</evidence>
<comment type="subcellular location">
    <subcellularLocation>
        <location evidence="1">Membrane</location>
        <topology evidence="1">Multi-pass membrane protein</topology>
    </subcellularLocation>
</comment>
<dbReference type="AlphaFoldDB" id="A0ABC8RSS9"/>
<dbReference type="Gene3D" id="3.40.190.10">
    <property type="entry name" value="Periplasmic binding protein-like II"/>
    <property type="match status" value="1"/>
</dbReference>
<dbReference type="InterPro" id="IPR001828">
    <property type="entry name" value="ANF_lig-bd_rcpt"/>
</dbReference>
<evidence type="ECO:0000256" key="3">
    <source>
        <dbReference type="ARBA" id="ARBA00022448"/>
    </source>
</evidence>
<keyword evidence="4 13" id="KW-0812">Transmembrane</keyword>
<dbReference type="GO" id="GO:0034220">
    <property type="term" value="P:monoatomic ion transmembrane transport"/>
    <property type="evidence" value="ECO:0007669"/>
    <property type="project" value="UniProtKB-KW"/>
</dbReference>
<evidence type="ECO:0000313" key="15">
    <source>
        <dbReference type="EMBL" id="CAK9146064.1"/>
    </source>
</evidence>
<dbReference type="InterPro" id="IPR001320">
    <property type="entry name" value="Iontro_rcpt_C"/>
</dbReference>
<dbReference type="Pfam" id="PF00060">
    <property type="entry name" value="Lig_chan"/>
    <property type="match status" value="1"/>
</dbReference>
<name>A0ABC8RSS9_9AQUA</name>
<dbReference type="FunFam" id="3.40.190.10:FF:000103">
    <property type="entry name" value="Glutamate receptor"/>
    <property type="match status" value="1"/>
</dbReference>
<organism evidence="15 16">
    <name type="scientific">Ilex paraguariensis</name>
    <name type="common">yerba mate</name>
    <dbReference type="NCBI Taxonomy" id="185542"/>
    <lineage>
        <taxon>Eukaryota</taxon>
        <taxon>Viridiplantae</taxon>
        <taxon>Streptophyta</taxon>
        <taxon>Embryophyta</taxon>
        <taxon>Tracheophyta</taxon>
        <taxon>Spermatophyta</taxon>
        <taxon>Magnoliopsida</taxon>
        <taxon>eudicotyledons</taxon>
        <taxon>Gunneridae</taxon>
        <taxon>Pentapetalae</taxon>
        <taxon>asterids</taxon>
        <taxon>campanulids</taxon>
        <taxon>Aquifoliales</taxon>
        <taxon>Aquifoliaceae</taxon>
        <taxon>Ilex</taxon>
    </lineage>
</organism>
<evidence type="ECO:0000256" key="5">
    <source>
        <dbReference type="ARBA" id="ARBA00022989"/>
    </source>
</evidence>
<dbReference type="FunFam" id="3.40.50.2300:FF:000081">
    <property type="entry name" value="Glutamate receptor"/>
    <property type="match status" value="1"/>
</dbReference>
<dbReference type="Gene3D" id="3.40.50.2300">
    <property type="match status" value="1"/>
</dbReference>
<protein>
    <recommendedName>
        <fullName evidence="14">Ionotropic glutamate receptor C-terminal domain-containing protein</fullName>
    </recommendedName>
</protein>
<accession>A0ABC8RSS9</accession>
<dbReference type="InterPro" id="IPR028082">
    <property type="entry name" value="Peripla_BP_I"/>
</dbReference>
<evidence type="ECO:0000256" key="2">
    <source>
        <dbReference type="ARBA" id="ARBA00011095"/>
    </source>
</evidence>
<evidence type="ECO:0000259" key="14">
    <source>
        <dbReference type="SMART" id="SM00079"/>
    </source>
</evidence>
<dbReference type="SUPFAM" id="SSF53822">
    <property type="entry name" value="Periplasmic binding protein-like I"/>
    <property type="match status" value="1"/>
</dbReference>
<evidence type="ECO:0000256" key="10">
    <source>
        <dbReference type="ARBA" id="ARBA00023286"/>
    </source>
</evidence>
<feature type="domain" description="Ionotropic glutamate receptor C-terminal" evidence="14">
    <location>
        <begin position="319"/>
        <end position="510"/>
    </location>
</feature>
<comment type="function">
    <text evidence="12">Glutamate-gated receptor that probably acts as a non-selective cation channel. May be involved in light-signal transduction and calcium homeostasis via the regulation of calcium influx into cells.</text>
</comment>
<keyword evidence="3" id="KW-0813">Transport</keyword>
<evidence type="ECO:0000256" key="7">
    <source>
        <dbReference type="ARBA" id="ARBA00023136"/>
    </source>
</evidence>
<dbReference type="PANTHER" id="PTHR34836:SF1">
    <property type="entry name" value="OS09G0428600 PROTEIN"/>
    <property type="match status" value="1"/>
</dbReference>
<dbReference type="GO" id="GO:0016020">
    <property type="term" value="C:membrane"/>
    <property type="evidence" value="ECO:0007669"/>
    <property type="project" value="UniProtKB-SubCell"/>
</dbReference>
<dbReference type="InterPro" id="IPR015683">
    <property type="entry name" value="Ionotropic_Glu_rcpt"/>
</dbReference>
<keyword evidence="7 13" id="KW-0472">Membrane</keyword>
<keyword evidence="8" id="KW-0675">Receptor</keyword>
<evidence type="ECO:0000256" key="6">
    <source>
        <dbReference type="ARBA" id="ARBA00023065"/>
    </source>
</evidence>
<dbReference type="Proteomes" id="UP001642360">
    <property type="component" value="Unassembled WGS sequence"/>
</dbReference>
<dbReference type="EMBL" id="CAUOFW020001536">
    <property type="protein sequence ID" value="CAK9146064.1"/>
    <property type="molecule type" value="Genomic_DNA"/>
</dbReference>
<reference evidence="15 16" key="1">
    <citation type="submission" date="2024-02" db="EMBL/GenBank/DDBJ databases">
        <authorList>
            <person name="Vignale AGUSTIN F."/>
            <person name="Sosa J E."/>
            <person name="Modenutti C."/>
        </authorList>
    </citation>
    <scope>NUCLEOTIDE SEQUENCE [LARGE SCALE GENOMIC DNA]</scope>
</reference>
<dbReference type="Pfam" id="PF10613">
    <property type="entry name" value="Lig_chan-Glu_bd"/>
    <property type="match status" value="1"/>
</dbReference>
<keyword evidence="16" id="KW-1185">Reference proteome</keyword>
<evidence type="ECO:0000256" key="4">
    <source>
        <dbReference type="ARBA" id="ARBA00022692"/>
    </source>
</evidence>
<comment type="caution">
    <text evidence="15">The sequence shown here is derived from an EMBL/GenBank/DDBJ whole genome shotgun (WGS) entry which is preliminary data.</text>
</comment>
<evidence type="ECO:0000256" key="9">
    <source>
        <dbReference type="ARBA" id="ARBA00023180"/>
    </source>
</evidence>
<dbReference type="InterPro" id="IPR019594">
    <property type="entry name" value="Glu/Gly-bd"/>
</dbReference>
<sequence>MDTALNLLKDVEVDAIVGPQKSAQANFVMDLGDKAHVPIISFPATNPSLLPPTPYFVQTAQSDDTQVGAIVDIIKTFQWRSVIIIHEDTDYGNGIVPYLVNHFEDFDVRVRYRCIVPLLATEDFVLKELYKMMMTMETRVFVVHISHSLGALMFLKAKEIGMMSEGYAWIVTSGFMDLLYSMDFHVLEAMQVVLGVKPRVPKSKKLDSFVVRWKRTFLHNNPSIKQAEISTFGLWAYDTLWALAMAAQRVGLREPNTFVNESTNNSTNLFSFGTSQTGPELPKAMMETRFDDGLAAQGIGNPSNWEEAEDWGASEKGFTEFVVVERNNQIDATKVTGYCIDVFDTVIQALPYAVPYEYVPFAKPDGSSNGSYNDLVHQVFIQNFDATVGDITIAANRSSYVDFTLPYAEGGISMVVRITYEDMDDKWTFFKPLKRDLWLASIAFFILTGFSVWVLEHRINTAFKGERLVSNLTRLVVVVWVFVMLTFSSSYIASLSSRLTAQRLRPAIKDVKELIENGHNVGCQEGSFIVDRLKGIGFE</sequence>
<keyword evidence="11" id="KW-0407">Ion channel</keyword>
<gene>
    <name evidence="15" type="ORF">ILEXP_LOCUS13903</name>
</gene>
<evidence type="ECO:0000256" key="8">
    <source>
        <dbReference type="ARBA" id="ARBA00023170"/>
    </source>
</evidence>
<dbReference type="Pfam" id="PF01094">
    <property type="entry name" value="ANF_receptor"/>
    <property type="match status" value="1"/>
</dbReference>
<evidence type="ECO:0000256" key="13">
    <source>
        <dbReference type="SAM" id="Phobius"/>
    </source>
</evidence>
<dbReference type="SUPFAM" id="SSF53850">
    <property type="entry name" value="Periplasmic binding protein-like II"/>
    <property type="match status" value="1"/>
</dbReference>
<evidence type="ECO:0000256" key="1">
    <source>
        <dbReference type="ARBA" id="ARBA00004141"/>
    </source>
</evidence>
<proteinExistence type="predicted"/>
<dbReference type="Gene3D" id="1.10.287.70">
    <property type="match status" value="1"/>
</dbReference>
<keyword evidence="10" id="KW-1071">Ligand-gated ion channel</keyword>
<keyword evidence="9" id="KW-0325">Glycoprotein</keyword>